<dbReference type="InterPro" id="IPR011990">
    <property type="entry name" value="TPR-like_helical_dom_sf"/>
</dbReference>
<dbReference type="RefSeq" id="WP_150119734.1">
    <property type="nucleotide sequence ID" value="NZ_CP013234.1"/>
</dbReference>
<dbReference type="SMART" id="SM00028">
    <property type="entry name" value="TPR"/>
    <property type="match status" value="3"/>
</dbReference>
<sequence length="397" mass="42906">MRSVLGWFNVLLIALLCMALTPLAQAEPFKPTDDAMVLETLPRRDNDALNARIASLRMQLNAAPADFKLASELAERHLSRFRRDSDPRDLGQAEAAIAPWLRTDNPPALALILRASVQQSNHQFDAALANLNLAMSKTPGNPQALLMRASILQVQGHYAAAKESCGALIFQDTVFAGICLANVLAVSGQPDQATALLQRMLTQAPPEQGIKAWAAASLAEAAASIGQDAQAEAALRSGLAANPRDAYLKTAMADFLLAQRRPREVLPLLADDIRNDNLLLRLAMAEQQLGSADARAHIDDLQARFAAAAARGDRVHLREEAMFRLILLNQPEAALQLAQANWQVQKELADCRILLESAVAAHQPRAAQAALEWLKTAGLRAPSLLALEQQAQLPAGR</sequence>
<dbReference type="KEGG" id="cpra:CPter91_3639"/>
<dbReference type="PATRIC" id="fig|279113.9.peg.3610"/>
<feature type="chain" id="PRO_5007277614" evidence="1">
    <location>
        <begin position="27"/>
        <end position="397"/>
    </location>
</feature>
<dbReference type="InterPro" id="IPR019734">
    <property type="entry name" value="TPR_rpt"/>
</dbReference>
<dbReference type="OrthoDB" id="9777400at2"/>
<dbReference type="EMBL" id="CP013234">
    <property type="protein sequence ID" value="AMP05960.1"/>
    <property type="molecule type" value="Genomic_DNA"/>
</dbReference>
<accession>A0A127Q7A2</accession>
<keyword evidence="1" id="KW-0732">Signal</keyword>
<dbReference type="Pfam" id="PF14559">
    <property type="entry name" value="TPR_19"/>
    <property type="match status" value="1"/>
</dbReference>
<dbReference type="AlphaFoldDB" id="A0A127Q7A2"/>
<dbReference type="Proteomes" id="UP000074561">
    <property type="component" value="Chromosome"/>
</dbReference>
<gene>
    <name evidence="2" type="ORF">CPter91_3639</name>
</gene>
<organism evidence="2 3">
    <name type="scientific">Collimonas pratensis</name>
    <dbReference type="NCBI Taxonomy" id="279113"/>
    <lineage>
        <taxon>Bacteria</taxon>
        <taxon>Pseudomonadati</taxon>
        <taxon>Pseudomonadota</taxon>
        <taxon>Betaproteobacteria</taxon>
        <taxon>Burkholderiales</taxon>
        <taxon>Oxalobacteraceae</taxon>
        <taxon>Collimonas</taxon>
    </lineage>
</organism>
<dbReference type="Gene3D" id="1.25.40.10">
    <property type="entry name" value="Tetratricopeptide repeat domain"/>
    <property type="match status" value="2"/>
</dbReference>
<reference evidence="2 3" key="1">
    <citation type="submission" date="2015-11" db="EMBL/GenBank/DDBJ databases">
        <title>Exploring the genomic traits of fungus-feeding bacterial genus Collimonas.</title>
        <authorList>
            <person name="Song C."/>
            <person name="Schmidt R."/>
            <person name="de Jager V."/>
            <person name="Krzyzanowska D."/>
            <person name="Jongedijk E."/>
            <person name="Cankar K."/>
            <person name="Beekwilder J."/>
            <person name="van Veen A."/>
            <person name="de Boer W."/>
            <person name="van Veen J.A."/>
            <person name="Garbeva P."/>
        </authorList>
    </citation>
    <scope>NUCLEOTIDE SEQUENCE [LARGE SCALE GENOMIC DNA]</scope>
    <source>
        <strain evidence="2 3">Ter91</strain>
    </source>
</reference>
<dbReference type="STRING" id="279113.CPter91_3639"/>
<evidence type="ECO:0000256" key="1">
    <source>
        <dbReference type="SAM" id="SignalP"/>
    </source>
</evidence>
<evidence type="ECO:0000313" key="3">
    <source>
        <dbReference type="Proteomes" id="UP000074561"/>
    </source>
</evidence>
<dbReference type="SUPFAM" id="SSF48452">
    <property type="entry name" value="TPR-like"/>
    <property type="match status" value="1"/>
</dbReference>
<protein>
    <submittedName>
        <fullName evidence="2">TPR repeat family protein</fullName>
    </submittedName>
</protein>
<proteinExistence type="predicted"/>
<feature type="signal peptide" evidence="1">
    <location>
        <begin position="1"/>
        <end position="26"/>
    </location>
</feature>
<evidence type="ECO:0000313" key="2">
    <source>
        <dbReference type="EMBL" id="AMP05960.1"/>
    </source>
</evidence>
<name>A0A127Q7A2_9BURK</name>